<protein>
    <submittedName>
        <fullName evidence="1">Uncharacterized protein</fullName>
    </submittedName>
</protein>
<sequence>MARAGATTSTLVHSKRHGELVLDAASQRVQMVYPRVNRFFHRKFDQPRKCIMSRQLLQVISGNGKQRFMCRFLCEEDASKCLETLRSFGVEVIVVVEKSLLSTVRVARKQEETVMIGGEAALQTLRATSPGSIRAEVRDYGNSSRLQDDTKAILQAMFSMDS</sequence>
<keyword evidence="2" id="KW-1185">Reference proteome</keyword>
<proteinExistence type="predicted"/>
<dbReference type="Proteomes" id="UP001162031">
    <property type="component" value="Unassembled WGS sequence"/>
</dbReference>
<comment type="caution">
    <text evidence="1">The sequence shown here is derived from an EMBL/GenBank/DDBJ whole genome shotgun (WGS) entry which is preliminary data.</text>
</comment>
<evidence type="ECO:0000313" key="2">
    <source>
        <dbReference type="Proteomes" id="UP001162031"/>
    </source>
</evidence>
<organism evidence="1 2">
    <name type="scientific">Hyaloperonospora brassicae</name>
    <name type="common">Brassica downy mildew</name>
    <name type="synonym">Peronospora brassicae</name>
    <dbReference type="NCBI Taxonomy" id="162125"/>
    <lineage>
        <taxon>Eukaryota</taxon>
        <taxon>Sar</taxon>
        <taxon>Stramenopiles</taxon>
        <taxon>Oomycota</taxon>
        <taxon>Peronosporomycetes</taxon>
        <taxon>Peronosporales</taxon>
        <taxon>Peronosporaceae</taxon>
        <taxon>Hyaloperonospora</taxon>
    </lineage>
</organism>
<gene>
    <name evidence="1" type="ORF">HBR001_LOCUS6431</name>
</gene>
<dbReference type="AlphaFoldDB" id="A0AAV0UER3"/>
<accession>A0AAV0UER3</accession>
<evidence type="ECO:0000313" key="1">
    <source>
        <dbReference type="EMBL" id="CAI5735266.1"/>
    </source>
</evidence>
<reference evidence="1" key="1">
    <citation type="submission" date="2022-12" db="EMBL/GenBank/DDBJ databases">
        <authorList>
            <person name="Webb A."/>
        </authorList>
    </citation>
    <scope>NUCLEOTIDE SEQUENCE</scope>
    <source>
        <strain evidence="1">Hp1</strain>
    </source>
</reference>
<name>A0AAV0UER3_HYABA</name>
<dbReference type="EMBL" id="CANTFL010001256">
    <property type="protein sequence ID" value="CAI5735266.1"/>
    <property type="molecule type" value="Genomic_DNA"/>
</dbReference>